<evidence type="ECO:0000256" key="7">
    <source>
        <dbReference type="ARBA" id="ARBA00022857"/>
    </source>
</evidence>
<dbReference type="InterPro" id="IPR039261">
    <property type="entry name" value="FNR_nucleotide-bd"/>
</dbReference>
<dbReference type="InterPro" id="IPR001433">
    <property type="entry name" value="OxRdtase_FAD/NAD-bd"/>
</dbReference>
<evidence type="ECO:0000259" key="11">
    <source>
        <dbReference type="Pfam" id="PF00175"/>
    </source>
</evidence>
<evidence type="ECO:0000256" key="8">
    <source>
        <dbReference type="ARBA" id="ARBA00023002"/>
    </source>
</evidence>
<dbReference type="Proteomes" id="UP000516380">
    <property type="component" value="Chromosome"/>
</dbReference>
<dbReference type="PANTHER" id="PTHR19384">
    <property type="entry name" value="NITRIC OXIDE SYNTHASE-RELATED"/>
    <property type="match status" value="1"/>
</dbReference>
<evidence type="ECO:0000313" key="13">
    <source>
        <dbReference type="Proteomes" id="UP000516380"/>
    </source>
</evidence>
<evidence type="ECO:0000256" key="1">
    <source>
        <dbReference type="ARBA" id="ARBA00001917"/>
    </source>
</evidence>
<keyword evidence="4" id="KW-0285">Flavoprotein</keyword>
<dbReference type="AlphaFoldDB" id="A0A7G1I7X8"/>
<dbReference type="SUPFAM" id="SSF52343">
    <property type="entry name" value="Ferredoxin reductase-like, C-terminal NADP-linked domain"/>
    <property type="match status" value="1"/>
</dbReference>
<evidence type="ECO:0000256" key="9">
    <source>
        <dbReference type="ARBA" id="ARBA00023192"/>
    </source>
</evidence>
<keyword evidence="7" id="KW-0521">NADP</keyword>
<evidence type="ECO:0000256" key="3">
    <source>
        <dbReference type="ARBA" id="ARBA00012604"/>
    </source>
</evidence>
<sequence length="178" mass="20243">MLDLSGRPLPSDEIAVYVKKASSFRSPSDPHTPMIMIGPGTGIAPFRAFLQERRALGHTGPNWLFFGERHAATDFYYREEIQAMHADGFLTELDLAFSRDQREKVYVQHLMRRRGAQLWQWLQDGAQLYVCGNADPMAKDVDRTLCDIAAEHGHLDTEAATAYVRSLSAAKRYHRDVY</sequence>
<keyword evidence="9" id="KW-0028">Amino-acid biosynthesis</keyword>
<evidence type="ECO:0000313" key="12">
    <source>
        <dbReference type="EMBL" id="BCI87090.1"/>
    </source>
</evidence>
<name>A0A7G1I7X8_MYCKA</name>
<organism evidence="12 13">
    <name type="scientific">Mycobacterium kansasii</name>
    <dbReference type="NCBI Taxonomy" id="1768"/>
    <lineage>
        <taxon>Bacteria</taxon>
        <taxon>Bacillati</taxon>
        <taxon>Actinomycetota</taxon>
        <taxon>Actinomycetes</taxon>
        <taxon>Mycobacteriales</taxon>
        <taxon>Mycobacteriaceae</taxon>
        <taxon>Mycobacterium</taxon>
    </lineage>
</organism>
<evidence type="ECO:0000256" key="2">
    <source>
        <dbReference type="ARBA" id="ARBA00001974"/>
    </source>
</evidence>
<dbReference type="GO" id="GO:0010181">
    <property type="term" value="F:FMN binding"/>
    <property type="evidence" value="ECO:0007669"/>
    <property type="project" value="TreeGrafter"/>
</dbReference>
<evidence type="ECO:0000256" key="10">
    <source>
        <dbReference type="ARBA" id="ARBA00052219"/>
    </source>
</evidence>
<dbReference type="GO" id="GO:0005829">
    <property type="term" value="C:cytosol"/>
    <property type="evidence" value="ECO:0007669"/>
    <property type="project" value="TreeGrafter"/>
</dbReference>
<dbReference type="Pfam" id="PF00175">
    <property type="entry name" value="NAD_binding_1"/>
    <property type="match status" value="1"/>
</dbReference>
<reference evidence="12 13" key="1">
    <citation type="submission" date="2020-07" db="EMBL/GenBank/DDBJ databases">
        <title>Mycobacterium kansasii (former subtype) with zoonotic potential isolated from diseased indoor pet cat, Japan.</title>
        <authorList>
            <person name="Fukano H."/>
            <person name="Terazono T."/>
            <person name="Hoshino Y."/>
        </authorList>
    </citation>
    <scope>NUCLEOTIDE SEQUENCE [LARGE SCALE GENOMIC DNA]</scope>
    <source>
        <strain evidence="12 13">Kuro-I</strain>
    </source>
</reference>
<comment type="cofactor">
    <cofactor evidence="1">
        <name>FMN</name>
        <dbReference type="ChEBI" id="CHEBI:58210"/>
    </cofactor>
</comment>
<keyword evidence="5" id="KW-0288">FMN</keyword>
<dbReference type="InterPro" id="IPR001709">
    <property type="entry name" value="Flavoprot_Pyr_Nucl_cyt_Rdtase"/>
</dbReference>
<accession>A0A7G1I7X8</accession>
<dbReference type="EMBL" id="AP023343">
    <property type="protein sequence ID" value="BCI87090.1"/>
    <property type="molecule type" value="Genomic_DNA"/>
</dbReference>
<dbReference type="EC" id="1.8.1.2" evidence="3"/>
<dbReference type="GO" id="GO:0004783">
    <property type="term" value="F:sulfite reductase (NADPH) activity"/>
    <property type="evidence" value="ECO:0007669"/>
    <property type="project" value="UniProtKB-EC"/>
</dbReference>
<dbReference type="GO" id="GO:0019344">
    <property type="term" value="P:cysteine biosynthetic process"/>
    <property type="evidence" value="ECO:0007669"/>
    <property type="project" value="UniProtKB-KW"/>
</dbReference>
<evidence type="ECO:0000256" key="4">
    <source>
        <dbReference type="ARBA" id="ARBA00022630"/>
    </source>
</evidence>
<dbReference type="PRINTS" id="PR00371">
    <property type="entry name" value="FPNCR"/>
</dbReference>
<comment type="cofactor">
    <cofactor evidence="2">
        <name>FAD</name>
        <dbReference type="ChEBI" id="CHEBI:57692"/>
    </cofactor>
</comment>
<protein>
    <recommendedName>
        <fullName evidence="3">assimilatory sulfite reductase (NADPH)</fullName>
        <ecNumber evidence="3">1.8.1.2</ecNumber>
    </recommendedName>
</protein>
<keyword evidence="6" id="KW-0274">FAD</keyword>
<evidence type="ECO:0000256" key="5">
    <source>
        <dbReference type="ARBA" id="ARBA00022643"/>
    </source>
</evidence>
<gene>
    <name evidence="12" type="ORF">NIIDMKKI_22960</name>
</gene>
<dbReference type="GO" id="GO:0050660">
    <property type="term" value="F:flavin adenine dinucleotide binding"/>
    <property type="evidence" value="ECO:0007669"/>
    <property type="project" value="TreeGrafter"/>
</dbReference>
<keyword evidence="9" id="KW-0198">Cysteine biosynthesis</keyword>
<dbReference type="PANTHER" id="PTHR19384:SF128">
    <property type="entry name" value="NADPH OXIDOREDUCTASE A"/>
    <property type="match status" value="1"/>
</dbReference>
<evidence type="ECO:0000256" key="6">
    <source>
        <dbReference type="ARBA" id="ARBA00022827"/>
    </source>
</evidence>
<dbReference type="Gene3D" id="3.40.50.80">
    <property type="entry name" value="Nucleotide-binding domain of ferredoxin-NADP reductase (FNR) module"/>
    <property type="match status" value="1"/>
</dbReference>
<proteinExistence type="predicted"/>
<keyword evidence="8" id="KW-0560">Oxidoreductase</keyword>
<keyword evidence="13" id="KW-1185">Reference proteome</keyword>
<comment type="catalytic activity">
    <reaction evidence="10">
        <text>hydrogen sulfide + 3 NADP(+) + 3 H2O = sulfite + 3 NADPH + 4 H(+)</text>
        <dbReference type="Rhea" id="RHEA:13801"/>
        <dbReference type="ChEBI" id="CHEBI:15377"/>
        <dbReference type="ChEBI" id="CHEBI:15378"/>
        <dbReference type="ChEBI" id="CHEBI:17359"/>
        <dbReference type="ChEBI" id="CHEBI:29919"/>
        <dbReference type="ChEBI" id="CHEBI:57783"/>
        <dbReference type="ChEBI" id="CHEBI:58349"/>
        <dbReference type="EC" id="1.8.1.2"/>
    </reaction>
</comment>
<feature type="domain" description="Oxidoreductase FAD/NAD(P)-binding" evidence="11">
    <location>
        <begin position="36"/>
        <end position="142"/>
    </location>
</feature>
<dbReference type="FunFam" id="3.40.50.80:FF:000001">
    <property type="entry name" value="NADPH--cytochrome P450 reductase 1"/>
    <property type="match status" value="1"/>
</dbReference>